<feature type="region of interest" description="Disordered" evidence="1">
    <location>
        <begin position="175"/>
        <end position="251"/>
    </location>
</feature>
<dbReference type="Proteomes" id="UP000006701">
    <property type="component" value="Unassembled WGS sequence"/>
</dbReference>
<dbReference type="OMA" id="WPENILR"/>
<dbReference type="eggNOG" id="ENOG502S6QE">
    <property type="taxonomic scope" value="Eukaryota"/>
</dbReference>
<dbReference type="STRING" id="344612.A1C9V2"/>
<keyword evidence="3" id="KW-1185">Reference proteome</keyword>
<organism evidence="2 3">
    <name type="scientific">Aspergillus clavatus (strain ATCC 1007 / CBS 513.65 / DSM 816 / NCTC 3887 / NRRL 1 / QM 1276 / 107)</name>
    <dbReference type="NCBI Taxonomy" id="344612"/>
    <lineage>
        <taxon>Eukaryota</taxon>
        <taxon>Fungi</taxon>
        <taxon>Dikarya</taxon>
        <taxon>Ascomycota</taxon>
        <taxon>Pezizomycotina</taxon>
        <taxon>Eurotiomycetes</taxon>
        <taxon>Eurotiomycetidae</taxon>
        <taxon>Eurotiales</taxon>
        <taxon>Aspergillaceae</taxon>
        <taxon>Aspergillus</taxon>
        <taxon>Aspergillus subgen. Fumigati</taxon>
    </lineage>
</organism>
<gene>
    <name evidence="2" type="ORF">ACLA_009430</name>
</gene>
<reference evidence="2 3" key="1">
    <citation type="journal article" date="2008" name="PLoS Genet.">
        <title>Genomic islands in the pathogenic filamentous fungus Aspergillus fumigatus.</title>
        <authorList>
            <person name="Fedorova N.D."/>
            <person name="Khaldi N."/>
            <person name="Joardar V.S."/>
            <person name="Maiti R."/>
            <person name="Amedeo P."/>
            <person name="Anderson M.J."/>
            <person name="Crabtree J."/>
            <person name="Silva J.C."/>
            <person name="Badger J.H."/>
            <person name="Albarraq A."/>
            <person name="Angiuoli S."/>
            <person name="Bussey H."/>
            <person name="Bowyer P."/>
            <person name="Cotty P.J."/>
            <person name="Dyer P.S."/>
            <person name="Egan A."/>
            <person name="Galens K."/>
            <person name="Fraser-Liggett C.M."/>
            <person name="Haas B.J."/>
            <person name="Inman J.M."/>
            <person name="Kent R."/>
            <person name="Lemieux S."/>
            <person name="Malavazi I."/>
            <person name="Orvis J."/>
            <person name="Roemer T."/>
            <person name="Ronning C.M."/>
            <person name="Sundaram J.P."/>
            <person name="Sutton G."/>
            <person name="Turner G."/>
            <person name="Venter J.C."/>
            <person name="White O.R."/>
            <person name="Whitty B.R."/>
            <person name="Youngman P."/>
            <person name="Wolfe K.H."/>
            <person name="Goldman G.H."/>
            <person name="Wortman J.R."/>
            <person name="Jiang B."/>
            <person name="Denning D.W."/>
            <person name="Nierman W.C."/>
        </authorList>
    </citation>
    <scope>NUCLEOTIDE SEQUENCE [LARGE SCALE GENOMIC DNA]</scope>
    <source>
        <strain evidence="3">ATCC 1007 / CBS 513.65 / DSM 816 / NCTC 3887 / NRRL 1</strain>
    </source>
</reference>
<feature type="compositionally biased region" description="Basic and acidic residues" evidence="1">
    <location>
        <begin position="233"/>
        <end position="251"/>
    </location>
</feature>
<feature type="compositionally biased region" description="Acidic residues" evidence="1">
    <location>
        <begin position="214"/>
        <end position="232"/>
    </location>
</feature>
<name>A1C9V2_ASPCL</name>
<sequence length="374" mass="42400">MPLEPDTDPQGDRRRAKRRKLESDDKREGLQAFRYGHYGQVVPGALRMEIKMCDGGTYDDDTDGENASPECVLRNDSTVYCTKTDRCNLILKHREDTPFCLSRIVIRAPKIGYDAPIQEGMVFVSMTYDDVLARTAAFRVLKSDPRRPLRNRRNGMQPSEQYMNAFRTPLQYLERSASGSTDSPSDSDSDISAIAGPDAPDPMAEFQVTTEYDGTSDGDDGDDLDSEDDMADDFERSESEDSGTERVVADEATFNRRRDEMLQRIEAMEWSYEVEHRGLQRRRRVPTHVEPAAASAPSDSQRTSPSSPPVLKPHARFSIERAKSMVNIKFDPPASGRYVLVKLWNPRIDGNIDIQSIVTYGWSSRIQKEWMLTH</sequence>
<protein>
    <submittedName>
        <fullName evidence="2">Uncharacterized protein</fullName>
    </submittedName>
</protein>
<feature type="region of interest" description="Disordered" evidence="1">
    <location>
        <begin position="1"/>
        <end position="25"/>
    </location>
</feature>
<evidence type="ECO:0000256" key="1">
    <source>
        <dbReference type="SAM" id="MobiDB-lite"/>
    </source>
</evidence>
<dbReference type="HOGENOM" id="CLU_019419_1_1_1"/>
<dbReference type="KEGG" id="act:ACLA_009430"/>
<dbReference type="RefSeq" id="XP_001273946.1">
    <property type="nucleotide sequence ID" value="XM_001273945.1"/>
</dbReference>
<dbReference type="OrthoDB" id="2351940at2759"/>
<dbReference type="GeneID" id="4706901"/>
<feature type="region of interest" description="Disordered" evidence="1">
    <location>
        <begin position="277"/>
        <end position="312"/>
    </location>
</feature>
<dbReference type="EMBL" id="DS027049">
    <property type="protein sequence ID" value="EAW12520.1"/>
    <property type="molecule type" value="Genomic_DNA"/>
</dbReference>
<evidence type="ECO:0000313" key="3">
    <source>
        <dbReference type="Proteomes" id="UP000006701"/>
    </source>
</evidence>
<dbReference type="AlphaFoldDB" id="A1C9V2"/>
<feature type="compositionally biased region" description="Low complexity" evidence="1">
    <location>
        <begin position="176"/>
        <end position="198"/>
    </location>
</feature>
<evidence type="ECO:0000313" key="2">
    <source>
        <dbReference type="EMBL" id="EAW12520.1"/>
    </source>
</evidence>
<dbReference type="VEuPathDB" id="FungiDB:ACLA_009430"/>
<proteinExistence type="predicted"/>
<accession>A1C9V2</accession>